<comment type="function">
    <text evidence="9 10">Fluoride-specific ion channel. Important for reducing fluoride concentration in the cell, thus reducing its toxicity.</text>
</comment>
<accession>A0ABS6D777</accession>
<feature type="binding site" evidence="10">
    <location>
        <position position="71"/>
    </location>
    <ligand>
        <name>Na(+)</name>
        <dbReference type="ChEBI" id="CHEBI:29101"/>
        <note>structural</note>
    </ligand>
</feature>
<sequence>MTGFIFVGLGGAVGAMLRYAISLLPYRGGFPFLTLVTNLCGAVLIGYIAGTAAQRQVPPNLVLFLKTGVCGGFTTFSTFSLEAYTLMEQGRYGQAGAYAVLSVVLCLAGVWCGMALARGMGR</sequence>
<evidence type="ECO:0000256" key="7">
    <source>
        <dbReference type="ARBA" id="ARBA00035120"/>
    </source>
</evidence>
<keyword evidence="6 10" id="KW-0407">Ion channel</keyword>
<evidence type="ECO:0000256" key="9">
    <source>
        <dbReference type="ARBA" id="ARBA00049940"/>
    </source>
</evidence>
<dbReference type="InterPro" id="IPR003691">
    <property type="entry name" value="FluC"/>
</dbReference>
<keyword evidence="5 10" id="KW-0472">Membrane</keyword>
<dbReference type="PANTHER" id="PTHR28259">
    <property type="entry name" value="FLUORIDE EXPORT PROTEIN 1-RELATED"/>
    <property type="match status" value="1"/>
</dbReference>
<dbReference type="Proteomes" id="UP000723714">
    <property type="component" value="Unassembled WGS sequence"/>
</dbReference>
<organism evidence="11 12">
    <name type="scientific">Faecalicatena faecalis</name>
    <dbReference type="NCBI Taxonomy" id="2726362"/>
    <lineage>
        <taxon>Bacteria</taxon>
        <taxon>Bacillati</taxon>
        <taxon>Bacillota</taxon>
        <taxon>Clostridia</taxon>
        <taxon>Lachnospirales</taxon>
        <taxon>Lachnospiraceae</taxon>
        <taxon>Faecalicatena</taxon>
    </lineage>
</organism>
<keyword evidence="10" id="KW-0479">Metal-binding</keyword>
<keyword evidence="10" id="KW-0406">Ion transport</keyword>
<keyword evidence="10" id="KW-0813">Transport</keyword>
<comment type="subcellular location">
    <subcellularLocation>
        <location evidence="1 10">Cell membrane</location>
        <topology evidence="1 10">Multi-pass membrane protein</topology>
    </subcellularLocation>
</comment>
<comment type="similarity">
    <text evidence="7 10">Belongs to the fluoride channel Fluc/FEX (TC 1.A.43) family.</text>
</comment>
<name>A0ABS6D777_9FIRM</name>
<feature type="transmembrane region" description="Helical" evidence="10">
    <location>
        <begin position="96"/>
        <end position="117"/>
    </location>
</feature>
<comment type="catalytic activity">
    <reaction evidence="8">
        <text>fluoride(in) = fluoride(out)</text>
        <dbReference type="Rhea" id="RHEA:76159"/>
        <dbReference type="ChEBI" id="CHEBI:17051"/>
    </reaction>
    <physiologicalReaction direction="left-to-right" evidence="8">
        <dbReference type="Rhea" id="RHEA:76160"/>
    </physiologicalReaction>
</comment>
<dbReference type="PANTHER" id="PTHR28259:SF1">
    <property type="entry name" value="FLUORIDE EXPORT PROTEIN 1-RELATED"/>
    <property type="match status" value="1"/>
</dbReference>
<protein>
    <recommendedName>
        <fullName evidence="10">Fluoride-specific ion channel FluC</fullName>
    </recommendedName>
</protein>
<proteinExistence type="inferred from homology"/>
<keyword evidence="2 10" id="KW-1003">Cell membrane</keyword>
<evidence type="ECO:0000256" key="2">
    <source>
        <dbReference type="ARBA" id="ARBA00022475"/>
    </source>
</evidence>
<keyword evidence="10" id="KW-0915">Sodium</keyword>
<feature type="binding site" evidence="10">
    <location>
        <position position="74"/>
    </location>
    <ligand>
        <name>Na(+)</name>
        <dbReference type="ChEBI" id="CHEBI:29101"/>
        <note>structural</note>
    </ligand>
</feature>
<dbReference type="NCBIfam" id="TIGR00494">
    <property type="entry name" value="crcB"/>
    <property type="match status" value="1"/>
</dbReference>
<reference evidence="11 12" key="1">
    <citation type="submission" date="2021-06" db="EMBL/GenBank/DDBJ databases">
        <title>Faecalicatena sp. nov. isolated from porcine feces.</title>
        <authorList>
            <person name="Oh B.S."/>
            <person name="Lee J.H."/>
        </authorList>
    </citation>
    <scope>NUCLEOTIDE SEQUENCE [LARGE SCALE GENOMIC DNA]</scope>
    <source>
        <strain evidence="11 12">AGMB00832</strain>
    </source>
</reference>
<evidence type="ECO:0000313" key="12">
    <source>
        <dbReference type="Proteomes" id="UP000723714"/>
    </source>
</evidence>
<evidence type="ECO:0000256" key="1">
    <source>
        <dbReference type="ARBA" id="ARBA00004651"/>
    </source>
</evidence>
<gene>
    <name evidence="10 11" type="primary">crcB</name>
    <name evidence="10" type="synonym">fluC</name>
    <name evidence="11" type="ORF">HGO97_016295</name>
</gene>
<evidence type="ECO:0000313" key="11">
    <source>
        <dbReference type="EMBL" id="MBU3877366.1"/>
    </source>
</evidence>
<feature type="transmembrane region" description="Helical" evidence="10">
    <location>
        <begin position="61"/>
        <end position="84"/>
    </location>
</feature>
<keyword evidence="3 10" id="KW-0812">Transmembrane</keyword>
<keyword evidence="4 10" id="KW-1133">Transmembrane helix</keyword>
<evidence type="ECO:0000256" key="5">
    <source>
        <dbReference type="ARBA" id="ARBA00023136"/>
    </source>
</evidence>
<comment type="caution">
    <text evidence="11">The sequence shown here is derived from an EMBL/GenBank/DDBJ whole genome shotgun (WGS) entry which is preliminary data.</text>
</comment>
<dbReference type="Pfam" id="PF02537">
    <property type="entry name" value="CRCB"/>
    <property type="match status" value="1"/>
</dbReference>
<evidence type="ECO:0000256" key="3">
    <source>
        <dbReference type="ARBA" id="ARBA00022692"/>
    </source>
</evidence>
<evidence type="ECO:0000256" key="6">
    <source>
        <dbReference type="ARBA" id="ARBA00023303"/>
    </source>
</evidence>
<evidence type="ECO:0000256" key="4">
    <source>
        <dbReference type="ARBA" id="ARBA00022989"/>
    </source>
</evidence>
<evidence type="ECO:0000256" key="8">
    <source>
        <dbReference type="ARBA" id="ARBA00035585"/>
    </source>
</evidence>
<keyword evidence="12" id="KW-1185">Reference proteome</keyword>
<evidence type="ECO:0000256" key="10">
    <source>
        <dbReference type="HAMAP-Rule" id="MF_00454"/>
    </source>
</evidence>
<dbReference type="HAMAP" id="MF_00454">
    <property type="entry name" value="FluC"/>
    <property type="match status" value="1"/>
</dbReference>
<feature type="transmembrane region" description="Helical" evidence="10">
    <location>
        <begin position="30"/>
        <end position="49"/>
    </location>
</feature>
<comment type="activity regulation">
    <text evidence="10">Na(+) is not transported, but it plays an essential structural role and its presence is essential for fluoride channel function.</text>
</comment>
<dbReference type="EMBL" id="JABACJ020000017">
    <property type="protein sequence ID" value="MBU3877366.1"/>
    <property type="molecule type" value="Genomic_DNA"/>
</dbReference>